<dbReference type="InterPro" id="IPR004263">
    <property type="entry name" value="Exostosin"/>
</dbReference>
<feature type="non-terminal residue" evidence="8">
    <location>
        <position position="1"/>
    </location>
</feature>
<evidence type="ECO:0000259" key="7">
    <source>
        <dbReference type="Pfam" id="PF03016"/>
    </source>
</evidence>
<evidence type="ECO:0000256" key="3">
    <source>
        <dbReference type="ARBA" id="ARBA00022676"/>
    </source>
</evidence>
<evidence type="ECO:0000256" key="4">
    <source>
        <dbReference type="ARBA" id="ARBA00022968"/>
    </source>
</evidence>
<evidence type="ECO:0000313" key="9">
    <source>
        <dbReference type="Proteomes" id="UP000685013"/>
    </source>
</evidence>
<keyword evidence="3" id="KW-0808">Transferase</keyword>
<evidence type="ECO:0000256" key="1">
    <source>
        <dbReference type="ARBA" id="ARBA00004323"/>
    </source>
</evidence>
<evidence type="ECO:0000313" key="8">
    <source>
        <dbReference type="EMBL" id="KAG6587988.1"/>
    </source>
</evidence>
<comment type="similarity">
    <text evidence="2">Belongs to the glycosyltransferase 47 family.</text>
</comment>
<feature type="domain" description="Exostosin GT47" evidence="7">
    <location>
        <begin position="115"/>
        <end position="168"/>
    </location>
</feature>
<keyword evidence="9" id="KW-1185">Reference proteome</keyword>
<feature type="region of interest" description="Disordered" evidence="6">
    <location>
        <begin position="30"/>
        <end position="53"/>
    </location>
</feature>
<dbReference type="PANTHER" id="PTHR11062">
    <property type="entry name" value="EXOSTOSIN HEPARAN SULFATE GLYCOSYLTRANSFERASE -RELATED"/>
    <property type="match status" value="1"/>
</dbReference>
<proteinExistence type="inferred from homology"/>
<sequence>MTFNSSTAMLPIPASPVNTVHSENLISNISSSVSETDSKSTTKRKKMKSEMPPKSITSLEEMNRNLFCQVLYVRNSHNRTNYVNFLKEYSENIAAKYPYWNRTGGADLWSNASLQCNQNDYIQHMKSSKYCICPKGYELNSPRVVEAMFYECVPVIISDNFVPPFLEISRMQLRVRKVPKRSLWHAKPLKYDITLHSFWYNIVFQIKIFRNPDFRSATSASGCETSGFKSYCPLPRRRRKPFSRTTMEVITRSLGHHQPHPSKAINVFTHWVHPDQLKRDPHSRTVSLRSESDTQAYMISNMAPQHEASYEEQGQCGMGDDVNELGGCCQQTKGP</sequence>
<dbReference type="EMBL" id="JAGKQH010000011">
    <property type="protein sequence ID" value="KAG6587988.1"/>
    <property type="molecule type" value="Genomic_DNA"/>
</dbReference>
<comment type="subcellular location">
    <subcellularLocation>
        <location evidence="1">Golgi apparatus membrane</location>
        <topology evidence="1">Single-pass type II membrane protein</topology>
    </subcellularLocation>
</comment>
<dbReference type="GO" id="GO:0000139">
    <property type="term" value="C:Golgi membrane"/>
    <property type="evidence" value="ECO:0007669"/>
    <property type="project" value="UniProtKB-SubCell"/>
</dbReference>
<organism evidence="8 9">
    <name type="scientific">Cucurbita argyrosperma subsp. sororia</name>
    <dbReference type="NCBI Taxonomy" id="37648"/>
    <lineage>
        <taxon>Eukaryota</taxon>
        <taxon>Viridiplantae</taxon>
        <taxon>Streptophyta</taxon>
        <taxon>Embryophyta</taxon>
        <taxon>Tracheophyta</taxon>
        <taxon>Spermatophyta</taxon>
        <taxon>Magnoliopsida</taxon>
        <taxon>eudicotyledons</taxon>
        <taxon>Gunneridae</taxon>
        <taxon>Pentapetalae</taxon>
        <taxon>rosids</taxon>
        <taxon>fabids</taxon>
        <taxon>Cucurbitales</taxon>
        <taxon>Cucurbitaceae</taxon>
        <taxon>Cucurbiteae</taxon>
        <taxon>Cucurbita</taxon>
    </lineage>
</organism>
<evidence type="ECO:0000256" key="6">
    <source>
        <dbReference type="SAM" id="MobiDB-lite"/>
    </source>
</evidence>
<name>A0AAV6MWA3_9ROSI</name>
<keyword evidence="5" id="KW-0333">Golgi apparatus</keyword>
<accession>A0AAV6MWA3</accession>
<gene>
    <name evidence="8" type="ORF">SDJN03_16553</name>
</gene>
<evidence type="ECO:0000256" key="2">
    <source>
        <dbReference type="ARBA" id="ARBA00010271"/>
    </source>
</evidence>
<dbReference type="GO" id="GO:0016757">
    <property type="term" value="F:glycosyltransferase activity"/>
    <property type="evidence" value="ECO:0007669"/>
    <property type="project" value="UniProtKB-KW"/>
</dbReference>
<reference evidence="8 9" key="1">
    <citation type="journal article" date="2021" name="Hortic Res">
        <title>The domestication of Cucurbita argyrosperma as revealed by the genome of its wild relative.</title>
        <authorList>
            <person name="Barrera-Redondo J."/>
            <person name="Sanchez-de la Vega G."/>
            <person name="Aguirre-Liguori J.A."/>
            <person name="Castellanos-Morales G."/>
            <person name="Gutierrez-Guerrero Y.T."/>
            <person name="Aguirre-Dugua X."/>
            <person name="Aguirre-Planter E."/>
            <person name="Tenaillon M.I."/>
            <person name="Lira-Saade R."/>
            <person name="Eguiarte L.E."/>
        </authorList>
    </citation>
    <scope>NUCLEOTIDE SEQUENCE [LARGE SCALE GENOMIC DNA]</scope>
    <source>
        <strain evidence="8">JBR-2021</strain>
    </source>
</reference>
<protein>
    <submittedName>
        <fullName evidence="8">Glycosyltransferase</fullName>
    </submittedName>
</protein>
<dbReference type="PANTHER" id="PTHR11062:SF108">
    <property type="entry name" value="EXOSTOSIN FAMILY PROTEIN"/>
    <property type="match status" value="1"/>
</dbReference>
<dbReference type="InterPro" id="IPR040911">
    <property type="entry name" value="Exostosin_GT47"/>
</dbReference>
<evidence type="ECO:0000256" key="5">
    <source>
        <dbReference type="ARBA" id="ARBA00023034"/>
    </source>
</evidence>
<dbReference type="Pfam" id="PF03016">
    <property type="entry name" value="Exostosin_GT47"/>
    <property type="match status" value="1"/>
</dbReference>
<keyword evidence="4" id="KW-0735">Signal-anchor</keyword>
<keyword evidence="3" id="KW-0328">Glycosyltransferase</keyword>
<dbReference type="AlphaFoldDB" id="A0AAV6MWA3"/>
<comment type="caution">
    <text evidence="8">The sequence shown here is derived from an EMBL/GenBank/DDBJ whole genome shotgun (WGS) entry which is preliminary data.</text>
</comment>
<keyword evidence="4" id="KW-0812">Transmembrane</keyword>
<dbReference type="Proteomes" id="UP000685013">
    <property type="component" value="Chromosome 11"/>
</dbReference>